<evidence type="ECO:0000256" key="3">
    <source>
        <dbReference type="ARBA" id="ARBA00023163"/>
    </source>
</evidence>
<evidence type="ECO:0000259" key="4">
    <source>
        <dbReference type="PROSITE" id="PS50987"/>
    </source>
</evidence>
<accession>A0A250JR14</accession>
<keyword evidence="3" id="KW-0804">Transcription</keyword>
<dbReference type="PRINTS" id="PR00778">
    <property type="entry name" value="HTHARSR"/>
</dbReference>
<dbReference type="PANTHER" id="PTHR43132:SF6">
    <property type="entry name" value="HTH-TYPE TRANSCRIPTIONAL REPRESSOR CZRA"/>
    <property type="match status" value="1"/>
</dbReference>
<dbReference type="InterPro" id="IPR011991">
    <property type="entry name" value="ArsR-like_HTH"/>
</dbReference>
<dbReference type="SMART" id="SM00418">
    <property type="entry name" value="HTH_ARSR"/>
    <property type="match status" value="1"/>
</dbReference>
<dbReference type="GO" id="GO:0003677">
    <property type="term" value="F:DNA binding"/>
    <property type="evidence" value="ECO:0007669"/>
    <property type="project" value="UniProtKB-KW"/>
</dbReference>
<organism evidence="5 6">
    <name type="scientific">Corallococcus macrosporus DSM 14697</name>
    <dbReference type="NCBI Taxonomy" id="1189310"/>
    <lineage>
        <taxon>Bacteria</taxon>
        <taxon>Pseudomonadati</taxon>
        <taxon>Myxococcota</taxon>
        <taxon>Myxococcia</taxon>
        <taxon>Myxococcales</taxon>
        <taxon>Cystobacterineae</taxon>
        <taxon>Myxococcaceae</taxon>
        <taxon>Corallococcus</taxon>
    </lineage>
</organism>
<name>A0A250JR14_9BACT</name>
<dbReference type="SUPFAM" id="SSF46785">
    <property type="entry name" value="Winged helix' DNA-binding domain"/>
    <property type="match status" value="1"/>
</dbReference>
<dbReference type="KEGG" id="mmas:MYMAC_001857"/>
<dbReference type="Pfam" id="PF01022">
    <property type="entry name" value="HTH_5"/>
    <property type="match status" value="1"/>
</dbReference>
<evidence type="ECO:0000313" key="5">
    <source>
        <dbReference type="EMBL" id="ATB46265.1"/>
    </source>
</evidence>
<gene>
    <name evidence="5" type="ORF">MYMAC_001857</name>
</gene>
<sequence length="119" mass="13003">MAAKRPTEAWSRSVDELICLLDSAFLRALTEPARLELLKVLLRYGPADVGAIAAHLPQDRSVISRHLKVLNDVGVVRARSEGKHRIYEVDGQSFLAAFEGLLSRARELAPICCPPSGGK</sequence>
<dbReference type="InterPro" id="IPR001845">
    <property type="entry name" value="HTH_ArsR_DNA-bd_dom"/>
</dbReference>
<dbReference type="PANTHER" id="PTHR43132">
    <property type="entry name" value="ARSENICAL RESISTANCE OPERON REPRESSOR ARSR-RELATED"/>
    <property type="match status" value="1"/>
</dbReference>
<dbReference type="EMBL" id="CP022203">
    <property type="protein sequence ID" value="ATB46265.1"/>
    <property type="molecule type" value="Genomic_DNA"/>
</dbReference>
<evidence type="ECO:0000256" key="1">
    <source>
        <dbReference type="ARBA" id="ARBA00023015"/>
    </source>
</evidence>
<dbReference type="InterPro" id="IPR051011">
    <property type="entry name" value="Metal_resp_trans_reg"/>
</dbReference>
<protein>
    <submittedName>
        <fullName evidence="5">Transcriptional regulator</fullName>
    </submittedName>
</protein>
<evidence type="ECO:0000256" key="2">
    <source>
        <dbReference type="ARBA" id="ARBA00023125"/>
    </source>
</evidence>
<dbReference type="GO" id="GO:0003700">
    <property type="term" value="F:DNA-binding transcription factor activity"/>
    <property type="evidence" value="ECO:0007669"/>
    <property type="project" value="InterPro"/>
</dbReference>
<dbReference type="Gene3D" id="1.10.10.10">
    <property type="entry name" value="Winged helix-like DNA-binding domain superfamily/Winged helix DNA-binding domain"/>
    <property type="match status" value="1"/>
</dbReference>
<dbReference type="InterPro" id="IPR036388">
    <property type="entry name" value="WH-like_DNA-bd_sf"/>
</dbReference>
<keyword evidence="1" id="KW-0805">Transcription regulation</keyword>
<feature type="domain" description="HTH arsR-type" evidence="4">
    <location>
        <begin position="14"/>
        <end position="109"/>
    </location>
</feature>
<proteinExistence type="predicted"/>
<keyword evidence="6" id="KW-1185">Reference proteome</keyword>
<dbReference type="PROSITE" id="PS50987">
    <property type="entry name" value="HTH_ARSR_2"/>
    <property type="match status" value="1"/>
</dbReference>
<dbReference type="Proteomes" id="UP000217343">
    <property type="component" value="Chromosome"/>
</dbReference>
<dbReference type="NCBIfam" id="NF033788">
    <property type="entry name" value="HTH_metalloreg"/>
    <property type="match status" value="1"/>
</dbReference>
<dbReference type="CDD" id="cd00090">
    <property type="entry name" value="HTH_ARSR"/>
    <property type="match status" value="1"/>
</dbReference>
<evidence type="ECO:0000313" key="6">
    <source>
        <dbReference type="Proteomes" id="UP000217343"/>
    </source>
</evidence>
<keyword evidence="2" id="KW-0238">DNA-binding</keyword>
<reference evidence="5 6" key="1">
    <citation type="submission" date="2017-06" db="EMBL/GenBank/DDBJ databases">
        <title>Sequencing and comparative analysis of myxobacterial genomes.</title>
        <authorList>
            <person name="Rupp O."/>
            <person name="Goesmann A."/>
            <person name="Sogaard-Andersen L."/>
        </authorList>
    </citation>
    <scope>NUCLEOTIDE SEQUENCE [LARGE SCALE GENOMIC DNA]</scope>
    <source>
        <strain evidence="5 6">DSM 14697</strain>
    </source>
</reference>
<dbReference type="InterPro" id="IPR036390">
    <property type="entry name" value="WH_DNA-bd_sf"/>
</dbReference>
<dbReference type="AlphaFoldDB" id="A0A250JR14"/>